<evidence type="ECO:0000313" key="2">
    <source>
        <dbReference type="Proteomes" id="UP001499979"/>
    </source>
</evidence>
<proteinExistence type="predicted"/>
<name>A0ABN1UCP7_9ACTN</name>
<evidence type="ECO:0000313" key="1">
    <source>
        <dbReference type="EMBL" id="GAA1138557.1"/>
    </source>
</evidence>
<dbReference type="RefSeq" id="WP_343907155.1">
    <property type="nucleotide sequence ID" value="NZ_BAAAJE010000006.1"/>
</dbReference>
<dbReference type="EMBL" id="BAAAJE010000006">
    <property type="protein sequence ID" value="GAA1138557.1"/>
    <property type="molecule type" value="Genomic_DNA"/>
</dbReference>
<protein>
    <recommendedName>
        <fullName evidence="3">HNH endonuclease</fullName>
    </recommendedName>
</protein>
<gene>
    <name evidence="1" type="ORF">GCM10009606_17910</name>
</gene>
<sequence>MTAGQEPVELCGTRLFDESWTGDHSFHHRQPRGMGGSRRREVNSPANVMLLCGSGTTGCHGFIEKYRSSAEQEGWLVRHGQDPAEVPVTVFGGWNAVTTMQGVKIRDHIATRRVLLTDAGDYQEVAA</sequence>
<comment type="caution">
    <text evidence="1">The sequence shown here is derived from an EMBL/GenBank/DDBJ whole genome shotgun (WGS) entry which is preliminary data.</text>
</comment>
<dbReference type="Proteomes" id="UP001499979">
    <property type="component" value="Unassembled WGS sequence"/>
</dbReference>
<accession>A0ABN1UCP7</accession>
<reference evidence="1 2" key="1">
    <citation type="journal article" date="2019" name="Int. J. Syst. Evol. Microbiol.">
        <title>The Global Catalogue of Microorganisms (GCM) 10K type strain sequencing project: providing services to taxonomists for standard genome sequencing and annotation.</title>
        <authorList>
            <consortium name="The Broad Institute Genomics Platform"/>
            <consortium name="The Broad Institute Genome Sequencing Center for Infectious Disease"/>
            <person name="Wu L."/>
            <person name="Ma J."/>
        </authorList>
    </citation>
    <scope>NUCLEOTIDE SEQUENCE [LARGE SCALE GENOMIC DNA]</scope>
    <source>
        <strain evidence="1 2">JCM 11813</strain>
    </source>
</reference>
<organism evidence="1 2">
    <name type="scientific">Nocardioides aquiterrae</name>
    <dbReference type="NCBI Taxonomy" id="203799"/>
    <lineage>
        <taxon>Bacteria</taxon>
        <taxon>Bacillati</taxon>
        <taxon>Actinomycetota</taxon>
        <taxon>Actinomycetes</taxon>
        <taxon>Propionibacteriales</taxon>
        <taxon>Nocardioidaceae</taxon>
        <taxon>Nocardioides</taxon>
    </lineage>
</organism>
<keyword evidence="2" id="KW-1185">Reference proteome</keyword>
<evidence type="ECO:0008006" key="3">
    <source>
        <dbReference type="Google" id="ProtNLM"/>
    </source>
</evidence>